<comment type="cofactor">
    <cofactor evidence="1 12 14">
        <name>FMN</name>
        <dbReference type="ChEBI" id="CHEBI:58210"/>
    </cofactor>
</comment>
<keyword evidence="5 12" id="KW-0288">FMN</keyword>
<dbReference type="Gene3D" id="3.20.20.70">
    <property type="entry name" value="Aldolase class I"/>
    <property type="match status" value="1"/>
</dbReference>
<evidence type="ECO:0000256" key="9">
    <source>
        <dbReference type="ARBA" id="ARBA00023002"/>
    </source>
</evidence>
<comment type="catalytic activity">
    <reaction evidence="11">
        <text>a 5,6-dihydrouridine in tRNA + NAD(+) = a uridine in tRNA + NADH + H(+)</text>
        <dbReference type="Rhea" id="RHEA:54452"/>
        <dbReference type="Rhea" id="RHEA-COMP:13339"/>
        <dbReference type="Rhea" id="RHEA-COMP:13887"/>
        <dbReference type="ChEBI" id="CHEBI:15378"/>
        <dbReference type="ChEBI" id="CHEBI:57540"/>
        <dbReference type="ChEBI" id="CHEBI:57945"/>
        <dbReference type="ChEBI" id="CHEBI:65315"/>
        <dbReference type="ChEBI" id="CHEBI:74443"/>
    </reaction>
</comment>
<evidence type="ECO:0000256" key="12">
    <source>
        <dbReference type="PIRNR" id="PIRNR006621"/>
    </source>
</evidence>
<feature type="active site" description="Proton donor" evidence="13">
    <location>
        <position position="104"/>
    </location>
</feature>
<feature type="binding site" evidence="14">
    <location>
        <position position="142"/>
    </location>
    <ligand>
        <name>FMN</name>
        <dbReference type="ChEBI" id="CHEBI:58210"/>
    </ligand>
</feature>
<feature type="domain" description="DUS-like FMN-binding" evidence="15">
    <location>
        <begin position="18"/>
        <end position="291"/>
    </location>
</feature>
<evidence type="ECO:0000256" key="3">
    <source>
        <dbReference type="ARBA" id="ARBA00022555"/>
    </source>
</evidence>
<dbReference type="GO" id="GO:0050660">
    <property type="term" value="F:flavin adenine dinucleotide binding"/>
    <property type="evidence" value="ECO:0007669"/>
    <property type="project" value="InterPro"/>
</dbReference>
<dbReference type="InterPro" id="IPR035587">
    <property type="entry name" value="DUS-like_FMN-bd"/>
</dbReference>
<evidence type="ECO:0000256" key="10">
    <source>
        <dbReference type="ARBA" id="ARBA00048205"/>
    </source>
</evidence>
<dbReference type="KEGG" id="caul:KCG34_03020"/>
<evidence type="ECO:0000256" key="7">
    <source>
        <dbReference type="ARBA" id="ARBA00022857"/>
    </source>
</evidence>
<dbReference type="CDD" id="cd02801">
    <property type="entry name" value="DUS_like_FMN"/>
    <property type="match status" value="1"/>
</dbReference>
<dbReference type="InterPro" id="IPR024036">
    <property type="entry name" value="tRNA-dHydroUridine_Synthase_C"/>
</dbReference>
<evidence type="ECO:0000256" key="11">
    <source>
        <dbReference type="ARBA" id="ARBA00048802"/>
    </source>
</evidence>
<dbReference type="PANTHER" id="PTHR45846">
    <property type="entry name" value="TRNA-DIHYDROURIDINE(47) SYNTHASE [NAD(P)(+)]-LIKE"/>
    <property type="match status" value="1"/>
</dbReference>
<evidence type="ECO:0000256" key="13">
    <source>
        <dbReference type="PIRSR" id="PIRSR006621-1"/>
    </source>
</evidence>
<dbReference type="InterPro" id="IPR018517">
    <property type="entry name" value="tRNA_hU_synthase_CS"/>
</dbReference>
<feature type="binding site" evidence="14">
    <location>
        <position position="74"/>
    </location>
    <ligand>
        <name>FMN</name>
        <dbReference type="ChEBI" id="CHEBI:58210"/>
    </ligand>
</feature>
<dbReference type="InterPro" id="IPR004652">
    <property type="entry name" value="DusB-like"/>
</dbReference>
<reference evidence="16" key="1">
    <citation type="submission" date="2021-04" db="EMBL/GenBank/DDBJ databases">
        <title>The complete genome sequence of Caulobacter sp. S6.</title>
        <authorList>
            <person name="Tang Y."/>
            <person name="Ouyang W."/>
            <person name="Liu Q."/>
            <person name="Huang B."/>
            <person name="Guo Z."/>
            <person name="Lei P."/>
        </authorList>
    </citation>
    <scope>NUCLEOTIDE SEQUENCE</scope>
    <source>
        <strain evidence="16">S6</strain>
    </source>
</reference>
<evidence type="ECO:0000256" key="2">
    <source>
        <dbReference type="ARBA" id="ARBA00002790"/>
    </source>
</evidence>
<feature type="binding site" evidence="14">
    <location>
        <begin position="227"/>
        <end position="228"/>
    </location>
    <ligand>
        <name>FMN</name>
        <dbReference type="ChEBI" id="CHEBI:58210"/>
    </ligand>
</feature>
<dbReference type="PANTHER" id="PTHR45846:SF1">
    <property type="entry name" value="TRNA-DIHYDROURIDINE(47) SYNTHASE [NAD(P)(+)]-LIKE"/>
    <property type="match status" value="1"/>
</dbReference>
<dbReference type="Pfam" id="PF01207">
    <property type="entry name" value="Dus"/>
    <property type="match status" value="1"/>
</dbReference>
<keyword evidence="4 12" id="KW-0285">Flavoprotein</keyword>
<keyword evidence="9 12" id="KW-0560">Oxidoreductase</keyword>
<evidence type="ECO:0000313" key="16">
    <source>
        <dbReference type="EMBL" id="QUD88876.1"/>
    </source>
</evidence>
<dbReference type="GO" id="GO:0000049">
    <property type="term" value="F:tRNA binding"/>
    <property type="evidence" value="ECO:0007669"/>
    <property type="project" value="UniProtKB-KW"/>
</dbReference>
<comment type="similarity">
    <text evidence="12">Belongs to the dus family.</text>
</comment>
<dbReference type="Gene3D" id="1.10.1200.80">
    <property type="entry name" value="Putative flavin oxidoreducatase, domain 2"/>
    <property type="match status" value="1"/>
</dbReference>
<feature type="binding site" evidence="14">
    <location>
        <position position="172"/>
    </location>
    <ligand>
        <name>FMN</name>
        <dbReference type="ChEBI" id="CHEBI:58210"/>
    </ligand>
</feature>
<dbReference type="InterPro" id="IPR001269">
    <property type="entry name" value="DUS_fam"/>
</dbReference>
<dbReference type="Proteomes" id="UP000676409">
    <property type="component" value="Chromosome"/>
</dbReference>
<dbReference type="GO" id="GO:0017150">
    <property type="term" value="F:tRNA dihydrouridine synthase activity"/>
    <property type="evidence" value="ECO:0007669"/>
    <property type="project" value="InterPro"/>
</dbReference>
<evidence type="ECO:0000256" key="8">
    <source>
        <dbReference type="ARBA" id="ARBA00022884"/>
    </source>
</evidence>
<name>A0A975IWZ4_9CAUL</name>
<evidence type="ECO:0000256" key="1">
    <source>
        <dbReference type="ARBA" id="ARBA00001917"/>
    </source>
</evidence>
<dbReference type="PROSITE" id="PS01136">
    <property type="entry name" value="UPF0034"/>
    <property type="match status" value="1"/>
</dbReference>
<dbReference type="RefSeq" id="WP_211938926.1">
    <property type="nucleotide sequence ID" value="NZ_CP073078.1"/>
</dbReference>
<gene>
    <name evidence="16" type="primary">dusB</name>
    <name evidence="16" type="ORF">KCG34_03020</name>
</gene>
<keyword evidence="3" id="KW-0820">tRNA-binding</keyword>
<keyword evidence="14" id="KW-0547">Nucleotide-binding</keyword>
<keyword evidence="8" id="KW-0694">RNA-binding</keyword>
<evidence type="ECO:0000259" key="15">
    <source>
        <dbReference type="Pfam" id="PF01207"/>
    </source>
</evidence>
<comment type="catalytic activity">
    <reaction evidence="10">
        <text>a 5,6-dihydrouridine in tRNA + NADP(+) = a uridine in tRNA + NADPH + H(+)</text>
        <dbReference type="Rhea" id="RHEA:23624"/>
        <dbReference type="Rhea" id="RHEA-COMP:13339"/>
        <dbReference type="Rhea" id="RHEA-COMP:13887"/>
        <dbReference type="ChEBI" id="CHEBI:15378"/>
        <dbReference type="ChEBI" id="CHEBI:57783"/>
        <dbReference type="ChEBI" id="CHEBI:58349"/>
        <dbReference type="ChEBI" id="CHEBI:65315"/>
        <dbReference type="ChEBI" id="CHEBI:74443"/>
    </reaction>
</comment>
<sequence>MSRGIQLGAARTPGRVWIAPMTGVTDLPFRRAAARRGAAYVATEMVACAELAKGRPDVVRRAAVGDGLPLMVVQLVGRDPRWIGEGAKLAAAAGAQVIDLNMGCPAREVTGAACGSALMRDLDLAERLIEAALEPGLPVTVKMRLGWDHASLNAPELAQRAERLGVSGVTVHGRTRNQFYAGEADWSAVRAVKGAVSIPVVVNGDVIDLASARKALTQSGADGVMIGRGAYGRPWIARQVEQGLAGEPADEPAVQERLEVVLEHFGETLAFYGDRLGVRIFRKHLGWYVERAPWPTDPAERRAAKGRLCRLEDPAMIERELTSLWTLDSSERRAA</sequence>
<dbReference type="NCBIfam" id="TIGR00737">
    <property type="entry name" value="nifR3_yhdG"/>
    <property type="match status" value="1"/>
</dbReference>
<dbReference type="PIRSF" id="PIRSF006621">
    <property type="entry name" value="Dus"/>
    <property type="match status" value="1"/>
</dbReference>
<keyword evidence="7" id="KW-0521">NADP</keyword>
<evidence type="ECO:0000313" key="17">
    <source>
        <dbReference type="Proteomes" id="UP000676409"/>
    </source>
</evidence>
<evidence type="ECO:0000256" key="5">
    <source>
        <dbReference type="ARBA" id="ARBA00022643"/>
    </source>
</evidence>
<evidence type="ECO:0000256" key="4">
    <source>
        <dbReference type="ARBA" id="ARBA00022630"/>
    </source>
</evidence>
<dbReference type="InterPro" id="IPR013785">
    <property type="entry name" value="Aldolase_TIM"/>
</dbReference>
<dbReference type="SUPFAM" id="SSF51395">
    <property type="entry name" value="FMN-linked oxidoreductases"/>
    <property type="match status" value="1"/>
</dbReference>
<dbReference type="EC" id="1.3.1.-" evidence="12"/>
<accession>A0A975IWZ4</accession>
<dbReference type="EMBL" id="CP073078">
    <property type="protein sequence ID" value="QUD88876.1"/>
    <property type="molecule type" value="Genomic_DNA"/>
</dbReference>
<keyword evidence="6 12" id="KW-0819">tRNA processing</keyword>
<evidence type="ECO:0000256" key="6">
    <source>
        <dbReference type="ARBA" id="ARBA00022694"/>
    </source>
</evidence>
<proteinExistence type="inferred from homology"/>
<protein>
    <recommendedName>
        <fullName evidence="12">tRNA-dihydrouridine synthase</fullName>
        <ecNumber evidence="12">1.3.1.-</ecNumber>
    </recommendedName>
</protein>
<organism evidence="16 17">
    <name type="scientific">Phenylobacterium montanum</name>
    <dbReference type="NCBI Taxonomy" id="2823693"/>
    <lineage>
        <taxon>Bacteria</taxon>
        <taxon>Pseudomonadati</taxon>
        <taxon>Pseudomonadota</taxon>
        <taxon>Alphaproteobacteria</taxon>
        <taxon>Caulobacterales</taxon>
        <taxon>Caulobacteraceae</taxon>
        <taxon>Phenylobacterium</taxon>
    </lineage>
</organism>
<dbReference type="AlphaFoldDB" id="A0A975IWZ4"/>
<comment type="function">
    <text evidence="2 12">Catalyzes the synthesis of 5,6-dihydrouridine (D), a modified base found in the D-loop of most tRNAs, via the reduction of the C5-C6 double bond in target uridines.</text>
</comment>
<evidence type="ECO:0000256" key="14">
    <source>
        <dbReference type="PIRSR" id="PIRSR006621-2"/>
    </source>
</evidence>
<keyword evidence="17" id="KW-1185">Reference proteome</keyword>